<evidence type="ECO:0000313" key="3">
    <source>
        <dbReference type="EMBL" id="SUS04233.1"/>
    </source>
</evidence>
<dbReference type="EMBL" id="UIDG01000029">
    <property type="protein sequence ID" value="SUS04233.1"/>
    <property type="molecule type" value="Genomic_DNA"/>
</dbReference>
<keyword evidence="1" id="KW-0472">Membrane</keyword>
<name>A0A380TAR2_9ZZZZ</name>
<dbReference type="Pfam" id="PF07811">
    <property type="entry name" value="TadE"/>
    <property type="match status" value="1"/>
</dbReference>
<evidence type="ECO:0000259" key="2">
    <source>
        <dbReference type="Pfam" id="PF07811"/>
    </source>
</evidence>
<accession>A0A380TAR2</accession>
<dbReference type="AlphaFoldDB" id="A0A380TAR2"/>
<keyword evidence="1" id="KW-1133">Transmembrane helix</keyword>
<proteinExistence type="predicted"/>
<protein>
    <recommendedName>
        <fullName evidence="2">TadE-like domain-containing protein</fullName>
    </recommendedName>
</protein>
<gene>
    <name evidence="3" type="ORF">DF3PB_1240003</name>
</gene>
<keyword evidence="1" id="KW-0812">Transmembrane</keyword>
<dbReference type="InterPro" id="IPR012495">
    <property type="entry name" value="TadE-like_dom"/>
</dbReference>
<evidence type="ECO:0000256" key="1">
    <source>
        <dbReference type="SAM" id="Phobius"/>
    </source>
</evidence>
<sequence length="189" mass="20439">MLTWCSGLSLRLRRLSRDQAASVSLELALLLPLLVALFLSGTEYVRFAILNQKLERATAMVADMIAQSSSLTLAEIDSLFAVVDDTLQPFALNDDGRVIVSSVTGTATTPVVNWQEDFGHGSDESKVGAVGATATLPNGLTLADGENVIVSEVYYEYQPILLDDVFQDTILYRVSANRPRFGSLAEPPS</sequence>
<feature type="domain" description="TadE-like" evidence="2">
    <location>
        <begin position="22"/>
        <end position="62"/>
    </location>
</feature>
<reference evidence="3" key="1">
    <citation type="submission" date="2018-07" db="EMBL/GenBank/DDBJ databases">
        <authorList>
            <person name="Quirk P.G."/>
            <person name="Krulwich T.A."/>
        </authorList>
    </citation>
    <scope>NUCLEOTIDE SEQUENCE</scope>
</reference>
<feature type="transmembrane region" description="Helical" evidence="1">
    <location>
        <begin position="20"/>
        <end position="39"/>
    </location>
</feature>
<organism evidence="3">
    <name type="scientific">metagenome</name>
    <dbReference type="NCBI Taxonomy" id="256318"/>
    <lineage>
        <taxon>unclassified sequences</taxon>
        <taxon>metagenomes</taxon>
    </lineage>
</organism>